<proteinExistence type="inferred from homology"/>
<dbReference type="GO" id="GO:0034456">
    <property type="term" value="C:UTP-C complex"/>
    <property type="evidence" value="ECO:0007669"/>
    <property type="project" value="TreeGrafter"/>
</dbReference>
<feature type="domain" description="Nrap protein" evidence="8">
    <location>
        <begin position="299"/>
        <end position="446"/>
    </location>
</feature>
<dbReference type="InterPro" id="IPR035370">
    <property type="entry name" value="Nrap_D5"/>
</dbReference>
<dbReference type="Pfam" id="PF03813">
    <property type="entry name" value="Nrap"/>
    <property type="match status" value="1"/>
</dbReference>
<dbReference type="Pfam" id="PF17407">
    <property type="entry name" value="Nrap_D6"/>
    <property type="match status" value="1"/>
</dbReference>
<dbReference type="EMBL" id="LGSR01000022">
    <property type="protein sequence ID" value="KOS18093.1"/>
    <property type="molecule type" value="Genomic_DNA"/>
</dbReference>
<dbReference type="Pfam" id="PF17405">
    <property type="entry name" value="Nrap_D4"/>
    <property type="match status" value="1"/>
</dbReference>
<evidence type="ECO:0000256" key="3">
    <source>
        <dbReference type="ARBA" id="ARBA00022884"/>
    </source>
</evidence>
<evidence type="ECO:0000259" key="10">
    <source>
        <dbReference type="Pfam" id="PF17405"/>
    </source>
</evidence>
<dbReference type="GO" id="GO:0032040">
    <property type="term" value="C:small-subunit processome"/>
    <property type="evidence" value="ECO:0007669"/>
    <property type="project" value="TreeGrafter"/>
</dbReference>
<dbReference type="Pfam" id="PF17404">
    <property type="entry name" value="Nrap_D3"/>
    <property type="match status" value="1"/>
</dbReference>
<dbReference type="AlphaFoldDB" id="A0A0M9VSU4"/>
<dbReference type="InterPro" id="IPR035369">
    <property type="entry name" value="Nrap_D4"/>
</dbReference>
<comment type="similarity">
    <text evidence="2 5">Belongs to the NRAP family.</text>
</comment>
<dbReference type="InterPro" id="IPR035367">
    <property type="entry name" value="Nrap_D2"/>
</dbReference>
<reference evidence="13 14" key="1">
    <citation type="submission" date="2015-07" db="EMBL/GenBank/DDBJ databases">
        <title>The genome of the fungus Escovopsis weberi, a specialized disease agent of ant agriculture.</title>
        <authorList>
            <person name="de Man T.J."/>
            <person name="Stajich J.E."/>
            <person name="Kubicek C.P."/>
            <person name="Chenthamara K."/>
            <person name="Atanasova L."/>
            <person name="Druzhinina I.S."/>
            <person name="Birnbaum S."/>
            <person name="Barribeau S.M."/>
            <person name="Teiling C."/>
            <person name="Suen G."/>
            <person name="Currie C."/>
            <person name="Gerardo N.M."/>
        </authorList>
    </citation>
    <scope>NUCLEOTIDE SEQUENCE [LARGE SCALE GENOMIC DNA]</scope>
</reference>
<evidence type="ECO:0000313" key="13">
    <source>
        <dbReference type="EMBL" id="KOS18093.1"/>
    </source>
</evidence>
<dbReference type="Pfam" id="PF17406">
    <property type="entry name" value="Nrap_D5"/>
    <property type="match status" value="1"/>
</dbReference>
<comment type="caution">
    <text evidence="13">The sequence shown here is derived from an EMBL/GenBank/DDBJ whole genome shotgun (WGS) entry which is preliminary data.</text>
</comment>
<dbReference type="Pfam" id="PF17403">
    <property type="entry name" value="Nrap_D2"/>
    <property type="match status" value="1"/>
</dbReference>
<keyword evidence="5" id="KW-0690">Ribosome biogenesis</keyword>
<dbReference type="PANTHER" id="PTHR17972:SF0">
    <property type="entry name" value="NUCLEOLAR PROTEIN 6"/>
    <property type="match status" value="1"/>
</dbReference>
<keyword evidence="4 5" id="KW-0539">Nucleus</keyword>
<keyword evidence="5" id="KW-0687">Ribonucleoprotein</keyword>
<dbReference type="Gene3D" id="3.30.70.3030">
    <property type="match status" value="1"/>
</dbReference>
<dbReference type="OrthoDB" id="10251401at2759"/>
<accession>A0A0M9VSU4</accession>
<dbReference type="GO" id="GO:0006364">
    <property type="term" value="P:rRNA processing"/>
    <property type="evidence" value="ECO:0007669"/>
    <property type="project" value="UniProtKB-KW"/>
</dbReference>
<dbReference type="Gene3D" id="1.10.1410.10">
    <property type="match status" value="1"/>
</dbReference>
<evidence type="ECO:0000313" key="14">
    <source>
        <dbReference type="Proteomes" id="UP000053831"/>
    </source>
</evidence>
<dbReference type="InterPro" id="IPR035371">
    <property type="entry name" value="Nrap_D6"/>
</dbReference>
<dbReference type="GO" id="GO:0003723">
    <property type="term" value="F:RNA binding"/>
    <property type="evidence" value="ECO:0007669"/>
    <property type="project" value="UniProtKB-KW"/>
</dbReference>
<organism evidence="13 14">
    <name type="scientific">Escovopsis weberi</name>
    <dbReference type="NCBI Taxonomy" id="150374"/>
    <lineage>
        <taxon>Eukaryota</taxon>
        <taxon>Fungi</taxon>
        <taxon>Dikarya</taxon>
        <taxon>Ascomycota</taxon>
        <taxon>Pezizomycotina</taxon>
        <taxon>Sordariomycetes</taxon>
        <taxon>Hypocreomycetidae</taxon>
        <taxon>Hypocreales</taxon>
        <taxon>Hypocreaceae</taxon>
        <taxon>Escovopsis</taxon>
    </lineage>
</organism>
<evidence type="ECO:0000259" key="12">
    <source>
        <dbReference type="Pfam" id="PF17407"/>
    </source>
</evidence>
<evidence type="ECO:0000256" key="2">
    <source>
        <dbReference type="ARBA" id="ARBA00006674"/>
    </source>
</evidence>
<feature type="domain" description="Nrap protein" evidence="10">
    <location>
        <begin position="624"/>
        <end position="808"/>
    </location>
</feature>
<feature type="domain" description="Nrap protein" evidence="12">
    <location>
        <begin position="968"/>
        <end position="1110"/>
    </location>
</feature>
<dbReference type="InterPro" id="IPR035368">
    <property type="entry name" value="Nrap_D3"/>
</dbReference>
<evidence type="ECO:0000259" key="9">
    <source>
        <dbReference type="Pfam" id="PF17404"/>
    </source>
</evidence>
<evidence type="ECO:0000259" key="8">
    <source>
        <dbReference type="Pfam" id="PF17403"/>
    </source>
</evidence>
<gene>
    <name evidence="13" type="ORF">ESCO_002616</name>
</gene>
<feature type="region of interest" description="Disordered" evidence="6">
    <location>
        <begin position="246"/>
        <end position="271"/>
    </location>
</feature>
<evidence type="ECO:0000259" key="7">
    <source>
        <dbReference type="Pfam" id="PF03813"/>
    </source>
</evidence>
<keyword evidence="3 5" id="KW-0694">RNA-binding</keyword>
<evidence type="ECO:0000259" key="11">
    <source>
        <dbReference type="Pfam" id="PF17406"/>
    </source>
</evidence>
<sequence>MESNSKRRKIEHANIGLRHEALIDFESRNAARISTASTFVLQTDELLKEARFDYGKALSNVDGQLHKLKSIIDSIKPHEPVPISKASSDLEKQHRITIPYPDPKPAKDAPYKVSFETPSQCNVVGSYVSRTMAKSQPEVSVDMVIQMPKSLFQEKDYMNMRYFYRRAYYIAYVSAHLRKELGESMALTFENLHGNPLLPVLVMRPLLPAPSGDAANGTSKKGPQKANYTIKLIPCAPEDLFPWSKTTPTSSNIKNGEASEKQGAAAPTPTPFYNSTLNAERTFISYLRLLSHTKKECPAFPDACILGRIWLQQRGFGSSIAQGGFGHFEWAVMIALLLQMGGRNDQAALSTSLSSTELFKAALRFLSTTDLNKKPFAFGSSKVAAGTGIEAIREAGPVMFDPVRQLNILAKMSPWSANMLQLYAKSSADLLSDESADKFDPTFITKADVPLQVFDVVFEIQSDVATGNAEAADRRGATWSLFLEAQKLLKRAYGNRAQIINVQLSPGETWPVSKHRPRSTASHALVGVIFDSVNMSRQMEHGPSAEEQKEAAKFRQFWGEKSELRRFKDGSILECVEWTSKFPLEICEEITHYILQRHLKISKDQISTIGRDFSSIIGFSPVDKLAFDSARQAFQNFERNIRDLEEMPLHIKQLSPISPMARYASMQPPAVGLYQGAAVELMEVNLYFEASSRWPENLVAIQEAKLEFLQDIDRRLRKAHDTITTSLGRENRALGIENLGFLDIIYEKGAAFRLRIHCDLENTLLQRQINNKTLEPRVRENYGEAYDRLTWAFTTLPLHTQTIATYCTRLHPLSQTIRLVKHWFNSHKLSGHISEELIELFALHAFLQPYPWRQPSSVMTGFLRTLFFLSKWDWRDEALIVDTAENLGEPERSAIRHELQSWRKRDPNMNRMALFVATSHDQTGLAYTRAGPSKLVAMRMTRLAKAACRIVRDEGINLDPSQLFEASLQDYDVLFHLSPKAVKGAIHAASVDAADDPDPSSGVYRQPRFKNLEAGLGRAPLPMRAHPVDVLAEELGRVYADTLIFFRGGAGDAVLAAIWNPSLQRHKFRPGLAFNFHAASGGAEEDKVQVNRDAVLLEIARIGGDLIKKIEVVDDEEGEEEK</sequence>
<dbReference type="GO" id="GO:0032545">
    <property type="term" value="C:CURI complex"/>
    <property type="evidence" value="ECO:0007669"/>
    <property type="project" value="TreeGrafter"/>
</dbReference>
<evidence type="ECO:0000256" key="5">
    <source>
        <dbReference type="RuleBase" id="RU364032"/>
    </source>
</evidence>
<dbReference type="PANTHER" id="PTHR17972">
    <property type="entry name" value="NUCLEOLAR RNA-ASSOCIATED PROTEIN"/>
    <property type="match status" value="1"/>
</dbReference>
<comment type="subcellular location">
    <subcellularLocation>
        <location evidence="1 5">Nucleus</location>
        <location evidence="1 5">Nucleolus</location>
    </subcellularLocation>
</comment>
<dbReference type="STRING" id="150374.A0A0M9VSU4"/>
<dbReference type="Proteomes" id="UP000053831">
    <property type="component" value="Unassembled WGS sequence"/>
</dbReference>
<protein>
    <recommendedName>
        <fullName evidence="5">U3 small nucleolar RNA-associated protein 22</fullName>
    </recommendedName>
</protein>
<feature type="domain" description="Nrap protein" evidence="11">
    <location>
        <begin position="813"/>
        <end position="965"/>
    </location>
</feature>
<evidence type="ECO:0000256" key="1">
    <source>
        <dbReference type="ARBA" id="ARBA00004604"/>
    </source>
</evidence>
<evidence type="ECO:0000256" key="4">
    <source>
        <dbReference type="ARBA" id="ARBA00023242"/>
    </source>
</evidence>
<keyword evidence="14" id="KW-1185">Reference proteome</keyword>
<feature type="domain" description="Nrap protein" evidence="9">
    <location>
        <begin position="451"/>
        <end position="600"/>
    </location>
</feature>
<dbReference type="GO" id="GO:0006409">
    <property type="term" value="P:tRNA export from nucleus"/>
    <property type="evidence" value="ECO:0007669"/>
    <property type="project" value="TreeGrafter"/>
</dbReference>
<feature type="domain" description="Nrap protein" evidence="7">
    <location>
        <begin position="141"/>
        <end position="296"/>
    </location>
</feature>
<name>A0A0M9VSU4_ESCWE</name>
<dbReference type="InterPro" id="IPR035082">
    <property type="entry name" value="Nrap_D1"/>
</dbReference>
<dbReference type="InterPro" id="IPR005554">
    <property type="entry name" value="NOL6/Upt22"/>
</dbReference>
<evidence type="ECO:0000256" key="6">
    <source>
        <dbReference type="SAM" id="MobiDB-lite"/>
    </source>
</evidence>
<keyword evidence="5" id="KW-0698">rRNA processing</keyword>